<protein>
    <submittedName>
        <fullName evidence="1">Unannotated protein</fullName>
    </submittedName>
</protein>
<dbReference type="AlphaFoldDB" id="A0A6J5YCK2"/>
<name>A0A6J5YCK2_9ZZZZ</name>
<dbReference type="Pfam" id="PF17249">
    <property type="entry name" value="DUF5318"/>
    <property type="match status" value="1"/>
</dbReference>
<dbReference type="EMBL" id="CAEMXZ010000081">
    <property type="protein sequence ID" value="CAB4323880.1"/>
    <property type="molecule type" value="Genomic_DNA"/>
</dbReference>
<gene>
    <name evidence="1" type="ORF">UFOPK1392_01642</name>
</gene>
<organism evidence="1">
    <name type="scientific">freshwater metagenome</name>
    <dbReference type="NCBI Taxonomy" id="449393"/>
    <lineage>
        <taxon>unclassified sequences</taxon>
        <taxon>metagenomes</taxon>
        <taxon>ecological metagenomes</taxon>
    </lineage>
</organism>
<proteinExistence type="predicted"/>
<dbReference type="InterPro" id="IPR035169">
    <property type="entry name" value="DUF5318"/>
</dbReference>
<sequence length="154" mass="17359">MDRISPPRVRRAIRSLASLFVSFTAGSIRGVERRTPGEVDYRLARQHLISEYRKGRLAQHEVCDAHPELMRAARECAQPSREDCPICEAHKLVLVSYVFGPRLPSFGRCITSAKELKALSKRSGEFSCYVVEVCPSCSWNHLARTFLLNPARSA</sequence>
<reference evidence="1" key="1">
    <citation type="submission" date="2020-05" db="EMBL/GenBank/DDBJ databases">
        <authorList>
            <person name="Chiriac C."/>
            <person name="Salcher M."/>
            <person name="Ghai R."/>
            <person name="Kavagutti S V."/>
        </authorList>
    </citation>
    <scope>NUCLEOTIDE SEQUENCE</scope>
</reference>
<evidence type="ECO:0000313" key="1">
    <source>
        <dbReference type="EMBL" id="CAB4323880.1"/>
    </source>
</evidence>
<accession>A0A6J5YCK2</accession>